<dbReference type="EMBL" id="CAJFCJ010000015">
    <property type="protein sequence ID" value="CAD5121910.1"/>
    <property type="molecule type" value="Genomic_DNA"/>
</dbReference>
<dbReference type="PROSITE" id="PS50035">
    <property type="entry name" value="PLD"/>
    <property type="match status" value="2"/>
</dbReference>
<evidence type="ECO:0000256" key="1">
    <source>
        <dbReference type="ARBA" id="ARBA00008664"/>
    </source>
</evidence>
<feature type="domain" description="PLD phosphodiesterase" evidence="3">
    <location>
        <begin position="453"/>
        <end position="479"/>
    </location>
</feature>
<dbReference type="OrthoDB" id="1923775at2759"/>
<feature type="transmembrane region" description="Helical" evidence="2">
    <location>
        <begin position="69"/>
        <end position="90"/>
    </location>
</feature>
<gene>
    <name evidence="4" type="ORF">DGYR_LOCUS9799</name>
</gene>
<comment type="caution">
    <text evidence="4">The sequence shown here is derived from an EMBL/GenBank/DDBJ whole genome shotgun (WGS) entry which is preliminary data.</text>
</comment>
<sequence>MMKSSCKSTLIRPQFASADSLHENQTDQEQWIGQTRNPDTMTSNKVNVQMIVTDQAGVDVDKLQYRRPAYVAVGFVLALTAFVVLFPALVNSRMLGMKFNVFTKRIGPRCDDSYCKVELVESIPENVTFNETVAHLSTFNAWKTLITKANKTIKIASCYWSLTSNDTGHFHFSSAWQGEEILKLLKRSLSARKINVEIVTDAQSYNKSRRNLEELAKLGAKVRRLDMKKLLNSSGILHTKMWIIDDKHAYVGSANMDWRSLTEVKELGVLITNCSCMIKDLVKNFIVYWKLAVKDAVIPVTWPTSLSTLYDIESPMVVSLRGMKDIARLFFTNSPQSLCPRGRTNDIYAIVSVINRARKFVYISVMDYHPLIEYRKPELFWPVIDNALRKVALENFVEIRLLISRWRHTRKDMYHFLKSLKALNGIENGADKVKFEVKLFEVPVSKAQEKIPYARVNHNKYMITDNAAFIGTSNWSGDYFTNTAGTSLIVNQTRADGTIDVTTVQKQLLDIFTRDWNSRYAVWL</sequence>
<keyword evidence="2" id="KW-0812">Transmembrane</keyword>
<dbReference type="GO" id="GO:0003824">
    <property type="term" value="F:catalytic activity"/>
    <property type="evidence" value="ECO:0007669"/>
    <property type="project" value="InterPro"/>
</dbReference>
<keyword evidence="2" id="KW-0472">Membrane</keyword>
<comment type="similarity">
    <text evidence="1">Belongs to the phospholipase D family.</text>
</comment>
<dbReference type="InterPro" id="IPR032803">
    <property type="entry name" value="PLDc_3"/>
</dbReference>
<evidence type="ECO:0000313" key="4">
    <source>
        <dbReference type="EMBL" id="CAD5121910.1"/>
    </source>
</evidence>
<dbReference type="SMART" id="SM00155">
    <property type="entry name" value="PLDc"/>
    <property type="match status" value="2"/>
</dbReference>
<dbReference type="InterPro" id="IPR001736">
    <property type="entry name" value="PLipase_D/transphosphatidylase"/>
</dbReference>
<dbReference type="Pfam" id="PF00614">
    <property type="entry name" value="PLDc"/>
    <property type="match status" value="1"/>
</dbReference>
<dbReference type="PANTHER" id="PTHR10185">
    <property type="entry name" value="PHOSPHOLIPASE D - RELATED"/>
    <property type="match status" value="1"/>
</dbReference>
<dbReference type="CDD" id="cd09106">
    <property type="entry name" value="PLDc_vPLD3_4_5_like_1"/>
    <property type="match status" value="1"/>
</dbReference>
<evidence type="ECO:0000256" key="2">
    <source>
        <dbReference type="SAM" id="Phobius"/>
    </source>
</evidence>
<evidence type="ECO:0000259" key="3">
    <source>
        <dbReference type="PROSITE" id="PS50035"/>
    </source>
</evidence>
<keyword evidence="5" id="KW-1185">Reference proteome</keyword>
<dbReference type="Pfam" id="PF13918">
    <property type="entry name" value="PLDc_3"/>
    <property type="match status" value="1"/>
</dbReference>
<name>A0A7I8VZZ5_9ANNE</name>
<dbReference type="SUPFAM" id="SSF56024">
    <property type="entry name" value="Phospholipase D/nuclease"/>
    <property type="match status" value="2"/>
</dbReference>
<organism evidence="4 5">
    <name type="scientific">Dimorphilus gyrociliatus</name>
    <dbReference type="NCBI Taxonomy" id="2664684"/>
    <lineage>
        <taxon>Eukaryota</taxon>
        <taxon>Metazoa</taxon>
        <taxon>Spiralia</taxon>
        <taxon>Lophotrochozoa</taxon>
        <taxon>Annelida</taxon>
        <taxon>Polychaeta</taxon>
        <taxon>Polychaeta incertae sedis</taxon>
        <taxon>Dinophilidae</taxon>
        <taxon>Dimorphilus</taxon>
    </lineage>
</organism>
<protein>
    <submittedName>
        <fullName evidence="4">DgyrCDS10372</fullName>
    </submittedName>
</protein>
<dbReference type="Gene3D" id="3.30.870.10">
    <property type="entry name" value="Endonuclease Chain A"/>
    <property type="match status" value="2"/>
</dbReference>
<dbReference type="PANTHER" id="PTHR10185:SF17">
    <property type="entry name" value="GM01519P-RELATED"/>
    <property type="match status" value="1"/>
</dbReference>
<keyword evidence="2" id="KW-1133">Transmembrane helix</keyword>
<reference evidence="4 5" key="1">
    <citation type="submission" date="2020-08" db="EMBL/GenBank/DDBJ databases">
        <authorList>
            <person name="Hejnol A."/>
        </authorList>
    </citation>
    <scope>NUCLEOTIDE SEQUENCE [LARGE SCALE GENOMIC DNA]</scope>
</reference>
<dbReference type="AlphaFoldDB" id="A0A7I8VZZ5"/>
<accession>A0A7I8VZZ5</accession>
<evidence type="ECO:0000313" key="5">
    <source>
        <dbReference type="Proteomes" id="UP000549394"/>
    </source>
</evidence>
<proteinExistence type="inferred from homology"/>
<dbReference type="Proteomes" id="UP000549394">
    <property type="component" value="Unassembled WGS sequence"/>
</dbReference>
<feature type="domain" description="PLD phosphodiesterase" evidence="3">
    <location>
        <begin position="233"/>
        <end position="260"/>
    </location>
</feature>
<dbReference type="InterPro" id="IPR050874">
    <property type="entry name" value="Diverse_PLD-related"/>
</dbReference>